<evidence type="ECO:0000256" key="2">
    <source>
        <dbReference type="ARBA" id="ARBA00022454"/>
    </source>
</evidence>
<accession>A0A8J6N0Z0</accession>
<protein>
    <submittedName>
        <fullName evidence="8">SET domain-containing protein-lysine N-methyltransferase</fullName>
    </submittedName>
</protein>
<feature type="domain" description="Post-SET" evidence="7">
    <location>
        <begin position="111"/>
        <end position="127"/>
    </location>
</feature>
<evidence type="ECO:0000259" key="6">
    <source>
        <dbReference type="PROSITE" id="PS50280"/>
    </source>
</evidence>
<dbReference type="InterPro" id="IPR050777">
    <property type="entry name" value="SET2_Histone-Lys_MeTrsfase"/>
</dbReference>
<comment type="caution">
    <text evidence="8">The sequence shown here is derived from an EMBL/GenBank/DDBJ whole genome shotgun (WGS) entry which is preliminary data.</text>
</comment>
<dbReference type="PROSITE" id="PS50280">
    <property type="entry name" value="SET"/>
    <property type="match status" value="1"/>
</dbReference>
<keyword evidence="4" id="KW-0808">Transferase</keyword>
<proteinExistence type="predicted"/>
<keyword evidence="5" id="KW-0949">S-adenosyl-L-methionine</keyword>
<dbReference type="AlphaFoldDB" id="A0A8J6N0Z0"/>
<keyword evidence="2" id="KW-0158">Chromosome</keyword>
<dbReference type="PROSITE" id="PS50868">
    <property type="entry name" value="POST_SET"/>
    <property type="match status" value="1"/>
</dbReference>
<dbReference type="EMBL" id="JACNJD010000264">
    <property type="protein sequence ID" value="MBC8178211.1"/>
    <property type="molecule type" value="Genomic_DNA"/>
</dbReference>
<dbReference type="GO" id="GO:0005694">
    <property type="term" value="C:chromosome"/>
    <property type="evidence" value="ECO:0007669"/>
    <property type="project" value="UniProtKB-SubCell"/>
</dbReference>
<evidence type="ECO:0000313" key="8">
    <source>
        <dbReference type="EMBL" id="MBC8178211.1"/>
    </source>
</evidence>
<dbReference type="PANTHER" id="PTHR22884">
    <property type="entry name" value="SET DOMAIN PROTEINS"/>
    <property type="match status" value="1"/>
</dbReference>
<dbReference type="InterPro" id="IPR001214">
    <property type="entry name" value="SET_dom"/>
</dbReference>
<keyword evidence="3" id="KW-0489">Methyltransferase</keyword>
<dbReference type="GO" id="GO:0032259">
    <property type="term" value="P:methylation"/>
    <property type="evidence" value="ECO:0007669"/>
    <property type="project" value="UniProtKB-KW"/>
</dbReference>
<reference evidence="8 9" key="1">
    <citation type="submission" date="2020-08" db="EMBL/GenBank/DDBJ databases">
        <title>Bridging the membrane lipid divide: bacteria of the FCB group superphylum have the potential to synthesize archaeal ether lipids.</title>
        <authorList>
            <person name="Villanueva L."/>
            <person name="Von Meijenfeldt F.A.B."/>
            <person name="Westbye A.B."/>
            <person name="Yadav S."/>
            <person name="Hopmans E.C."/>
            <person name="Dutilh B.E."/>
            <person name="Sinninghe Damste J.S."/>
        </authorList>
    </citation>
    <scope>NUCLEOTIDE SEQUENCE [LARGE SCALE GENOMIC DNA]</scope>
    <source>
        <strain evidence="8">NIOZ-UU27</strain>
    </source>
</reference>
<evidence type="ECO:0000256" key="1">
    <source>
        <dbReference type="ARBA" id="ARBA00004286"/>
    </source>
</evidence>
<gene>
    <name evidence="8" type="ORF">H8E19_12470</name>
</gene>
<evidence type="ECO:0000256" key="5">
    <source>
        <dbReference type="ARBA" id="ARBA00022691"/>
    </source>
</evidence>
<dbReference type="InterPro" id="IPR003616">
    <property type="entry name" value="Post-SET_dom"/>
</dbReference>
<dbReference type="GO" id="GO:0008168">
    <property type="term" value="F:methyltransferase activity"/>
    <property type="evidence" value="ECO:0007669"/>
    <property type="project" value="UniProtKB-KW"/>
</dbReference>
<name>A0A8J6N0Z0_9DELT</name>
<dbReference type="Pfam" id="PF00856">
    <property type="entry name" value="SET"/>
    <property type="match status" value="1"/>
</dbReference>
<evidence type="ECO:0000313" key="9">
    <source>
        <dbReference type="Proteomes" id="UP000650524"/>
    </source>
</evidence>
<comment type="subcellular location">
    <subcellularLocation>
        <location evidence="1">Chromosome</location>
    </subcellularLocation>
</comment>
<sequence length="151" mass="17327">MEELIYVKETPNKGIGVFATRDILKDEIITEFKGPLVKIEQLEGIPREVQDHLFNVGVDEYIIAREPGVRTNHSCDPNAGIIRDVFLVAMRDIKKDEEVTFDYSMIIADDWTLECACGSPSCRKIIGNYRDLPDELKKKYENYAPDWIKST</sequence>
<evidence type="ECO:0000259" key="7">
    <source>
        <dbReference type="PROSITE" id="PS50868"/>
    </source>
</evidence>
<dbReference type="Gene3D" id="2.170.270.10">
    <property type="entry name" value="SET domain"/>
    <property type="match status" value="1"/>
</dbReference>
<evidence type="ECO:0000256" key="4">
    <source>
        <dbReference type="ARBA" id="ARBA00022679"/>
    </source>
</evidence>
<dbReference type="SUPFAM" id="SSF82199">
    <property type="entry name" value="SET domain"/>
    <property type="match status" value="1"/>
</dbReference>
<dbReference type="Proteomes" id="UP000650524">
    <property type="component" value="Unassembled WGS sequence"/>
</dbReference>
<dbReference type="SMART" id="SM00317">
    <property type="entry name" value="SET"/>
    <property type="match status" value="1"/>
</dbReference>
<evidence type="ECO:0000256" key="3">
    <source>
        <dbReference type="ARBA" id="ARBA00022603"/>
    </source>
</evidence>
<feature type="domain" description="SET" evidence="6">
    <location>
        <begin position="3"/>
        <end position="104"/>
    </location>
</feature>
<dbReference type="InterPro" id="IPR046341">
    <property type="entry name" value="SET_dom_sf"/>
</dbReference>
<organism evidence="8 9">
    <name type="scientific">Candidatus Desulfacyla euxinica</name>
    <dbReference type="NCBI Taxonomy" id="2841693"/>
    <lineage>
        <taxon>Bacteria</taxon>
        <taxon>Deltaproteobacteria</taxon>
        <taxon>Candidatus Desulfacyla</taxon>
    </lineage>
</organism>